<keyword evidence="1" id="KW-0732">Signal</keyword>
<dbReference type="Proteomes" id="UP000027586">
    <property type="component" value="Unassembled WGS sequence"/>
</dbReference>
<evidence type="ECO:0000313" key="2">
    <source>
        <dbReference type="EMBL" id="CDH49752.1"/>
    </source>
</evidence>
<accession>A0A068RJB5</accession>
<feature type="chain" id="PRO_5001655191" evidence="1">
    <location>
        <begin position="22"/>
        <end position="140"/>
    </location>
</feature>
<organism evidence="2 3">
    <name type="scientific">Lichtheimia corymbifera JMRC:FSU:9682</name>
    <dbReference type="NCBI Taxonomy" id="1263082"/>
    <lineage>
        <taxon>Eukaryota</taxon>
        <taxon>Fungi</taxon>
        <taxon>Fungi incertae sedis</taxon>
        <taxon>Mucoromycota</taxon>
        <taxon>Mucoromycotina</taxon>
        <taxon>Mucoromycetes</taxon>
        <taxon>Mucorales</taxon>
        <taxon>Lichtheimiaceae</taxon>
        <taxon>Lichtheimia</taxon>
    </lineage>
</organism>
<gene>
    <name evidence="2" type="ORF">LCOR_01487.1</name>
</gene>
<dbReference type="VEuPathDB" id="FungiDB:LCOR_01487.1"/>
<sequence>MKLSFVAFAAIMLSMSGVVDAAVCDNPIKVDRCNNKECTFDVFHYPLDKDGIEDTYKRSCVLHDDSVKCHEQFNREEECLANQCVWEYYRRKHKQGGWLTIPRCVDNLPCNAYGIPKTKDFCESLDYCHWSEQWGCIERT</sequence>
<protein>
    <submittedName>
        <fullName evidence="2">Uncharacterized protein</fullName>
    </submittedName>
</protein>
<dbReference type="EMBL" id="CBTN010000004">
    <property type="protein sequence ID" value="CDH49752.1"/>
    <property type="molecule type" value="Genomic_DNA"/>
</dbReference>
<evidence type="ECO:0000313" key="3">
    <source>
        <dbReference type="Proteomes" id="UP000027586"/>
    </source>
</evidence>
<name>A0A068RJB5_9FUNG</name>
<evidence type="ECO:0000256" key="1">
    <source>
        <dbReference type="SAM" id="SignalP"/>
    </source>
</evidence>
<reference evidence="2" key="1">
    <citation type="submission" date="2013-08" db="EMBL/GenBank/DDBJ databases">
        <title>Gene expansion shapes genome architecture in the human pathogen Lichtheimia corymbifera: an evolutionary genomics analysis in the ancient terrestrial Mucorales (Mucoromycotina).</title>
        <authorList>
            <person name="Schwartze V.U."/>
            <person name="Winter S."/>
            <person name="Shelest E."/>
            <person name="Marcet-Houben M."/>
            <person name="Horn F."/>
            <person name="Wehner S."/>
            <person name="Hoffmann K."/>
            <person name="Riege K."/>
            <person name="Sammeth M."/>
            <person name="Nowrousian M."/>
            <person name="Valiante V."/>
            <person name="Linde J."/>
            <person name="Jacobsen I.D."/>
            <person name="Marz M."/>
            <person name="Brakhage A.A."/>
            <person name="Gabaldon T."/>
            <person name="Bocker S."/>
            <person name="Voigt K."/>
        </authorList>
    </citation>
    <scope>NUCLEOTIDE SEQUENCE [LARGE SCALE GENOMIC DNA]</scope>
    <source>
        <strain evidence="2">FSU 9682</strain>
    </source>
</reference>
<dbReference type="OrthoDB" id="2206430at2759"/>
<proteinExistence type="predicted"/>
<keyword evidence="3" id="KW-1185">Reference proteome</keyword>
<dbReference type="AlphaFoldDB" id="A0A068RJB5"/>
<feature type="signal peptide" evidence="1">
    <location>
        <begin position="1"/>
        <end position="21"/>
    </location>
</feature>
<comment type="caution">
    <text evidence="2">The sequence shown here is derived from an EMBL/GenBank/DDBJ whole genome shotgun (WGS) entry which is preliminary data.</text>
</comment>